<evidence type="ECO:0000256" key="4">
    <source>
        <dbReference type="ARBA" id="ARBA00022475"/>
    </source>
</evidence>
<sequence length="307" mass="31721">MLDVLTGFAVIAVAILVGWVAGRSGVLGPHARYVLSRLAFSVLGPFLLFSVLASADVGALFSALLPVSFIAAASMFVVYAAVALIAWRRPVGHVVIGSMGSGYVNGNNIGIPISVYMLGDAAFSAPVVLLQLLLFMPAALSVLDVVVRGGASVWRTVLRALANPIIIGSLLGVLVSITGLELPAIVTEPIALVGQAAVPVMLIAYGISLHGQRPLAPGSGRRDVVLASALKLVAMPLVAWAVGRFAFGLDGHTLYAVTVLAALPSAQNVFNIAQRYDTAEIIARDTVLITTVGAVPVLFLVSLLLGV</sequence>
<keyword evidence="7 8" id="KW-0472">Membrane</keyword>
<dbReference type="Pfam" id="PF03547">
    <property type="entry name" value="Mem_trans"/>
    <property type="match status" value="2"/>
</dbReference>
<feature type="transmembrane region" description="Helical" evidence="8">
    <location>
        <begin position="94"/>
        <end position="117"/>
    </location>
</feature>
<dbReference type="AlphaFoldDB" id="A0A9W6FPU3"/>
<keyword evidence="3" id="KW-0813">Transport</keyword>
<evidence type="ECO:0000256" key="6">
    <source>
        <dbReference type="ARBA" id="ARBA00022989"/>
    </source>
</evidence>
<feature type="transmembrane region" description="Helical" evidence="8">
    <location>
        <begin position="123"/>
        <end position="146"/>
    </location>
</feature>
<feature type="transmembrane region" description="Helical" evidence="8">
    <location>
        <begin position="59"/>
        <end position="87"/>
    </location>
</feature>
<dbReference type="PANTHER" id="PTHR36838">
    <property type="entry name" value="AUXIN EFFLUX CARRIER FAMILY PROTEIN"/>
    <property type="match status" value="1"/>
</dbReference>
<dbReference type="InterPro" id="IPR004776">
    <property type="entry name" value="Mem_transp_PIN-like"/>
</dbReference>
<evidence type="ECO:0000256" key="8">
    <source>
        <dbReference type="SAM" id="Phobius"/>
    </source>
</evidence>
<dbReference type="GO" id="GO:0005886">
    <property type="term" value="C:plasma membrane"/>
    <property type="evidence" value="ECO:0007669"/>
    <property type="project" value="UniProtKB-SubCell"/>
</dbReference>
<keyword evidence="6 8" id="KW-1133">Transmembrane helix</keyword>
<feature type="transmembrane region" description="Helical" evidence="8">
    <location>
        <begin position="223"/>
        <end position="242"/>
    </location>
</feature>
<dbReference type="GO" id="GO:0055085">
    <property type="term" value="P:transmembrane transport"/>
    <property type="evidence" value="ECO:0007669"/>
    <property type="project" value="InterPro"/>
</dbReference>
<comment type="similarity">
    <text evidence="2">Belongs to the auxin efflux carrier (TC 2.A.69) family.</text>
</comment>
<evidence type="ECO:0000313" key="9">
    <source>
        <dbReference type="EMBL" id="GLI27825.1"/>
    </source>
</evidence>
<evidence type="ECO:0000256" key="7">
    <source>
        <dbReference type="ARBA" id="ARBA00023136"/>
    </source>
</evidence>
<evidence type="ECO:0000313" key="10">
    <source>
        <dbReference type="Proteomes" id="UP001144396"/>
    </source>
</evidence>
<comment type="caution">
    <text evidence="9">The sequence shown here is derived from an EMBL/GenBank/DDBJ whole genome shotgun (WGS) entry which is preliminary data.</text>
</comment>
<evidence type="ECO:0000256" key="5">
    <source>
        <dbReference type="ARBA" id="ARBA00022692"/>
    </source>
</evidence>
<dbReference type="InterPro" id="IPR038770">
    <property type="entry name" value="Na+/solute_symporter_sf"/>
</dbReference>
<reference evidence="9" key="1">
    <citation type="submission" date="2022-12" db="EMBL/GenBank/DDBJ databases">
        <title>Reference genome sequencing for broad-spectrum identification of bacterial and archaeal isolates by mass spectrometry.</title>
        <authorList>
            <person name="Sekiguchi Y."/>
            <person name="Tourlousse D.M."/>
        </authorList>
    </citation>
    <scope>NUCLEOTIDE SEQUENCE</scope>
    <source>
        <strain evidence="9">14</strain>
    </source>
</reference>
<dbReference type="Proteomes" id="UP001144396">
    <property type="component" value="Unassembled WGS sequence"/>
</dbReference>
<dbReference type="PANTHER" id="PTHR36838:SF3">
    <property type="entry name" value="TRANSPORTER AUXIN EFFLUX CARRIER EC FAMILY"/>
    <property type="match status" value="1"/>
</dbReference>
<feature type="transmembrane region" description="Helical" evidence="8">
    <location>
        <begin position="158"/>
        <end position="178"/>
    </location>
</feature>
<feature type="transmembrane region" description="Helical" evidence="8">
    <location>
        <begin position="285"/>
        <end position="305"/>
    </location>
</feature>
<evidence type="ECO:0000256" key="1">
    <source>
        <dbReference type="ARBA" id="ARBA00004651"/>
    </source>
</evidence>
<keyword evidence="4" id="KW-1003">Cell membrane</keyword>
<keyword evidence="10" id="KW-1185">Reference proteome</keyword>
<gene>
    <name evidence="9" type="ORF">ARHIZOSPH14_20670</name>
</gene>
<feature type="transmembrane region" description="Helical" evidence="8">
    <location>
        <begin position="190"/>
        <end position="211"/>
    </location>
</feature>
<feature type="transmembrane region" description="Helical" evidence="8">
    <location>
        <begin position="6"/>
        <end position="22"/>
    </location>
</feature>
<keyword evidence="5 8" id="KW-0812">Transmembrane</keyword>
<dbReference type="Gene3D" id="1.20.1530.20">
    <property type="match status" value="1"/>
</dbReference>
<evidence type="ECO:0000256" key="2">
    <source>
        <dbReference type="ARBA" id="ARBA00010145"/>
    </source>
</evidence>
<accession>A0A9W6FPU3</accession>
<protein>
    <submittedName>
        <fullName evidence="9">Membrane protein</fullName>
    </submittedName>
</protein>
<evidence type="ECO:0000256" key="3">
    <source>
        <dbReference type="ARBA" id="ARBA00022448"/>
    </source>
</evidence>
<feature type="transmembrane region" description="Helical" evidence="8">
    <location>
        <begin position="34"/>
        <end position="53"/>
    </location>
</feature>
<feature type="transmembrane region" description="Helical" evidence="8">
    <location>
        <begin position="254"/>
        <end position="273"/>
    </location>
</feature>
<dbReference type="RefSeq" id="WP_281884687.1">
    <property type="nucleotide sequence ID" value="NZ_BSDP01000001.1"/>
</dbReference>
<comment type="subcellular location">
    <subcellularLocation>
        <location evidence="1">Cell membrane</location>
        <topology evidence="1">Multi-pass membrane protein</topology>
    </subcellularLocation>
</comment>
<proteinExistence type="inferred from homology"/>
<name>A0A9W6FPU3_9MICO</name>
<organism evidence="9 10">
    <name type="scientific">Agromyces rhizosphaerae</name>
    <dbReference type="NCBI Taxonomy" id="88374"/>
    <lineage>
        <taxon>Bacteria</taxon>
        <taxon>Bacillati</taxon>
        <taxon>Actinomycetota</taxon>
        <taxon>Actinomycetes</taxon>
        <taxon>Micrococcales</taxon>
        <taxon>Microbacteriaceae</taxon>
        <taxon>Agromyces</taxon>
    </lineage>
</organism>
<dbReference type="EMBL" id="BSDP01000001">
    <property type="protein sequence ID" value="GLI27825.1"/>
    <property type="molecule type" value="Genomic_DNA"/>
</dbReference>